<comment type="caution">
    <text evidence="10">The sequence shown here is derived from an EMBL/GenBank/DDBJ whole genome shotgun (WGS) entry which is preliminary data.</text>
</comment>
<dbReference type="Proteomes" id="UP000034856">
    <property type="component" value="Unassembled WGS sequence"/>
</dbReference>
<keyword evidence="2" id="KW-1003">Cell membrane</keyword>
<feature type="transmembrane region" description="Helical" evidence="8">
    <location>
        <begin position="162"/>
        <end position="180"/>
    </location>
</feature>
<protein>
    <recommendedName>
        <fullName evidence="9">Glycosyltransferase RgtA/B/C/D-like domain-containing protein</fullName>
    </recommendedName>
</protein>
<keyword evidence="4" id="KW-0808">Transferase</keyword>
<feature type="transmembrane region" description="Helical" evidence="8">
    <location>
        <begin position="103"/>
        <end position="130"/>
    </location>
</feature>
<proteinExistence type="predicted"/>
<dbReference type="GO" id="GO:0009103">
    <property type="term" value="P:lipopolysaccharide biosynthetic process"/>
    <property type="evidence" value="ECO:0007669"/>
    <property type="project" value="UniProtKB-ARBA"/>
</dbReference>
<feature type="transmembrane region" description="Helical" evidence="8">
    <location>
        <begin position="23"/>
        <end position="41"/>
    </location>
</feature>
<feature type="domain" description="Glycosyltransferase RgtA/B/C/D-like" evidence="9">
    <location>
        <begin position="91"/>
        <end position="250"/>
    </location>
</feature>
<evidence type="ECO:0000259" key="9">
    <source>
        <dbReference type="Pfam" id="PF13231"/>
    </source>
</evidence>
<keyword evidence="5 8" id="KW-0812">Transmembrane</keyword>
<keyword evidence="6 8" id="KW-1133">Transmembrane helix</keyword>
<feature type="transmembrane region" description="Helical" evidence="8">
    <location>
        <begin position="387"/>
        <end position="408"/>
    </location>
</feature>
<keyword evidence="3" id="KW-0328">Glycosyltransferase</keyword>
<dbReference type="PANTHER" id="PTHR33908">
    <property type="entry name" value="MANNOSYLTRANSFERASE YKCB-RELATED"/>
    <property type="match status" value="1"/>
</dbReference>
<evidence type="ECO:0000256" key="7">
    <source>
        <dbReference type="ARBA" id="ARBA00023136"/>
    </source>
</evidence>
<evidence type="ECO:0000256" key="6">
    <source>
        <dbReference type="ARBA" id="ARBA00022989"/>
    </source>
</evidence>
<feature type="transmembrane region" description="Helical" evidence="8">
    <location>
        <begin position="331"/>
        <end position="349"/>
    </location>
</feature>
<name>A0A0G1S2Y4_9BACT</name>
<dbReference type="InterPro" id="IPR038731">
    <property type="entry name" value="RgtA/B/C-like"/>
</dbReference>
<evidence type="ECO:0000256" key="2">
    <source>
        <dbReference type="ARBA" id="ARBA00022475"/>
    </source>
</evidence>
<comment type="subcellular location">
    <subcellularLocation>
        <location evidence="1">Cell membrane</location>
        <topology evidence="1">Multi-pass membrane protein</topology>
    </subcellularLocation>
</comment>
<dbReference type="GO" id="GO:0016763">
    <property type="term" value="F:pentosyltransferase activity"/>
    <property type="evidence" value="ECO:0007669"/>
    <property type="project" value="TreeGrafter"/>
</dbReference>
<dbReference type="InterPro" id="IPR050297">
    <property type="entry name" value="LipidA_mod_glycosyltrf_83"/>
</dbReference>
<feature type="transmembrane region" description="Helical" evidence="8">
    <location>
        <begin position="136"/>
        <end position="155"/>
    </location>
</feature>
<dbReference type="Pfam" id="PF13231">
    <property type="entry name" value="PMT_2"/>
    <property type="match status" value="1"/>
</dbReference>
<organism evidence="10 11">
    <name type="scientific">Candidatus Azambacteria bacterium GW2011_GWF2_46_32</name>
    <dbReference type="NCBI Taxonomy" id="1618628"/>
    <lineage>
        <taxon>Bacteria</taxon>
        <taxon>Candidatus Azamiibacteriota</taxon>
    </lineage>
</organism>
<evidence type="ECO:0000256" key="1">
    <source>
        <dbReference type="ARBA" id="ARBA00004651"/>
    </source>
</evidence>
<feature type="transmembrane region" description="Helical" evidence="8">
    <location>
        <begin position="231"/>
        <end position="253"/>
    </location>
</feature>
<evidence type="ECO:0000313" key="11">
    <source>
        <dbReference type="Proteomes" id="UP000034856"/>
    </source>
</evidence>
<feature type="transmembrane region" description="Helical" evidence="8">
    <location>
        <begin position="186"/>
        <end position="219"/>
    </location>
</feature>
<accession>A0A0G1S2Y4</accession>
<feature type="transmembrane region" description="Helical" evidence="8">
    <location>
        <begin position="355"/>
        <end position="375"/>
    </location>
</feature>
<evidence type="ECO:0000313" key="10">
    <source>
        <dbReference type="EMBL" id="KKU36618.1"/>
    </source>
</evidence>
<keyword evidence="7 8" id="KW-0472">Membrane</keyword>
<feature type="transmembrane region" description="Helical" evidence="8">
    <location>
        <begin position="302"/>
        <end position="319"/>
    </location>
</feature>
<evidence type="ECO:0000256" key="8">
    <source>
        <dbReference type="SAM" id="Phobius"/>
    </source>
</evidence>
<evidence type="ECO:0000256" key="5">
    <source>
        <dbReference type="ARBA" id="ARBA00022692"/>
    </source>
</evidence>
<dbReference type="EMBL" id="LCMM01000045">
    <property type="protein sequence ID" value="KKU36618.1"/>
    <property type="molecule type" value="Genomic_DNA"/>
</dbReference>
<dbReference type="GO" id="GO:0005886">
    <property type="term" value="C:plasma membrane"/>
    <property type="evidence" value="ECO:0007669"/>
    <property type="project" value="UniProtKB-SubCell"/>
</dbReference>
<evidence type="ECO:0000256" key="4">
    <source>
        <dbReference type="ARBA" id="ARBA00022679"/>
    </source>
</evidence>
<evidence type="ECO:0000256" key="3">
    <source>
        <dbReference type="ARBA" id="ARBA00022676"/>
    </source>
</evidence>
<dbReference type="AlphaFoldDB" id="A0A0G1S2Y4"/>
<dbReference type="PANTHER" id="PTHR33908:SF11">
    <property type="entry name" value="MEMBRANE PROTEIN"/>
    <property type="match status" value="1"/>
</dbReference>
<reference evidence="10 11" key="1">
    <citation type="journal article" date="2015" name="Nature">
        <title>rRNA introns, odd ribosomes, and small enigmatic genomes across a large radiation of phyla.</title>
        <authorList>
            <person name="Brown C.T."/>
            <person name="Hug L.A."/>
            <person name="Thomas B.C."/>
            <person name="Sharon I."/>
            <person name="Castelle C.J."/>
            <person name="Singh A."/>
            <person name="Wilkins M.J."/>
            <person name="Williams K.H."/>
            <person name="Banfield J.F."/>
        </authorList>
    </citation>
    <scope>NUCLEOTIDE SEQUENCE [LARGE SCALE GENOMIC DNA]</scope>
</reference>
<gene>
    <name evidence="10" type="ORF">UX51_C0045G0012</name>
</gene>
<sequence>MAKNKVKIQEQEETDAFKDFPRLFKMLFALILILAFVLIFFRLTRPDIMSDDAHYSFRSIFYLDFLASQKQTTPLQWFGEILSWSKLSFHDAPPMIFFIQHAFFEIFGVNAVAAKLPFALASMISIVLVFLLAKELYSPAAGLFAAFFLAVNNYFIWISRVGYLEGITLCFILASLYFLIKSKPNVNYIFLSAVFLGFAFLSKYTSFYLIPFFLVYIFWQRRDLITGGHKYKLLASAAVVLVMFAPVIIYNIMMFKTRGHFDMQFAALFGQSAADWPIIERQINGNFLSNLISIFKTLSDSFSLPAFAAFIAATIFLLYEGIIFKIGAHSVILLNLLFLTAIFVFIGSADRYLALYAPFFAIATAYSADRILNYFKKLEPVATRAPIFKYIFLAGVFVFTAYQLIFAVNTNHLYKPFGKSGIAYSPIRIENAGFKQLDEYLDSLLKGTKADPWAMYPDFNRIPDMVDRANKILEEADLKPFSSLIVYDENINWFGRIWTIEKRRLLKNYLLFTFDELRTQTQLNKSIFKDVGASSAYIILIAEKTADVVTPDTSFSNKATQVENYLKNEGVNPIKTIKNPAGEEAFYVYFIDDYQKLLEILS</sequence>